<name>A0A4P8WKI2_9EURY</name>
<evidence type="ECO:0000313" key="3">
    <source>
        <dbReference type="Proteomes" id="UP000302218"/>
    </source>
</evidence>
<evidence type="ECO:0000256" key="1">
    <source>
        <dbReference type="SAM" id="MobiDB-lite"/>
    </source>
</evidence>
<dbReference type="InterPro" id="IPR003795">
    <property type="entry name" value="DUF192"/>
</dbReference>
<dbReference type="EMBL" id="CP040330">
    <property type="protein sequence ID" value="QCS43844.1"/>
    <property type="molecule type" value="Genomic_DNA"/>
</dbReference>
<proteinExistence type="predicted"/>
<dbReference type="InterPro" id="IPR038695">
    <property type="entry name" value="Saro_0823-like_sf"/>
</dbReference>
<dbReference type="GeneID" id="40266878"/>
<dbReference type="AlphaFoldDB" id="A0A4P8WKI2"/>
<protein>
    <submittedName>
        <fullName evidence="2">DUF192 domain-containing protein</fullName>
    </submittedName>
</protein>
<dbReference type="Gene3D" id="2.60.120.1140">
    <property type="entry name" value="Protein of unknown function DUF192"/>
    <property type="match status" value="1"/>
</dbReference>
<dbReference type="Proteomes" id="UP000302218">
    <property type="component" value="Chromosome"/>
</dbReference>
<dbReference type="RefSeq" id="WP_138246295.1">
    <property type="nucleotide sequence ID" value="NZ_CP040330.1"/>
</dbReference>
<dbReference type="KEGG" id="nvr:FEJ81_16355"/>
<gene>
    <name evidence="2" type="ORF">FEJ81_16355</name>
</gene>
<evidence type="ECO:0000313" key="2">
    <source>
        <dbReference type="EMBL" id="QCS43844.1"/>
    </source>
</evidence>
<dbReference type="OrthoDB" id="6763at2157"/>
<dbReference type="PANTHER" id="PTHR37953">
    <property type="entry name" value="UPF0127 PROTEIN MJ1496"/>
    <property type="match status" value="1"/>
</dbReference>
<sequence length="224" mass="24044">MALEYVWKGLLVIAVLSIVGVVLVQAGVVSAPWGPDSGEVRVFDDEEDGEPTAEADNETSNETADDDREPKAVVDVEIADSSRERHTGLSNHDSLESGNGMLFIHGDEDDLTYVMREMDFDIDIIFIDADGEITTIHHARAPGPNEDGNDLEYSGRGQFVLEVPRGYANETGIEVGDEVQIDLESNQTIITSAESGSLDRVAATTDRDVAAPAAVDAGGVSVRR</sequence>
<dbReference type="Pfam" id="PF02643">
    <property type="entry name" value="DUF192"/>
    <property type="match status" value="1"/>
</dbReference>
<dbReference type="PANTHER" id="PTHR37953:SF1">
    <property type="entry name" value="UPF0127 PROTEIN MJ1496"/>
    <property type="match status" value="1"/>
</dbReference>
<reference evidence="3" key="1">
    <citation type="submission" date="2019-05" db="EMBL/GenBank/DDBJ databases">
        <title>Genome sequence and methylation pattern of the halophilic Archaeon Natrinema versiforme BOL5-4.</title>
        <authorList>
            <person name="DasSarma P."/>
            <person name="Anton B.P."/>
            <person name="DasSarma S.L."/>
            <person name="Martinez F.L."/>
            <person name="Guzman D."/>
            <person name="Roberts R.J."/>
            <person name="DasSarma S."/>
        </authorList>
    </citation>
    <scope>NUCLEOTIDE SEQUENCE [LARGE SCALE GENOMIC DNA]</scope>
    <source>
        <strain evidence="3">BOL5-4</strain>
    </source>
</reference>
<feature type="compositionally biased region" description="Acidic residues" evidence="1">
    <location>
        <begin position="44"/>
        <end position="67"/>
    </location>
</feature>
<accession>A0A4P8WKI2</accession>
<feature type="region of interest" description="Disordered" evidence="1">
    <location>
        <begin position="36"/>
        <end position="71"/>
    </location>
</feature>
<organism evidence="2 3">
    <name type="scientific">Natrinema versiforme</name>
    <dbReference type="NCBI Taxonomy" id="88724"/>
    <lineage>
        <taxon>Archaea</taxon>
        <taxon>Methanobacteriati</taxon>
        <taxon>Methanobacteriota</taxon>
        <taxon>Stenosarchaea group</taxon>
        <taxon>Halobacteria</taxon>
        <taxon>Halobacteriales</taxon>
        <taxon>Natrialbaceae</taxon>
        <taxon>Natrinema</taxon>
    </lineage>
</organism>